<proteinExistence type="predicted"/>
<dbReference type="Pfam" id="PF00583">
    <property type="entry name" value="Acetyltransf_1"/>
    <property type="match status" value="1"/>
</dbReference>
<evidence type="ECO:0000313" key="5">
    <source>
        <dbReference type="Proteomes" id="UP000024942"/>
    </source>
</evidence>
<dbReference type="Gene3D" id="3.40.630.30">
    <property type="match status" value="1"/>
</dbReference>
<dbReference type="PATRIC" id="fig|1280953.3.peg.3419"/>
<gene>
    <name evidence="4" type="ORF">HOC_17070</name>
</gene>
<keyword evidence="1 4" id="KW-0808">Transferase</keyword>
<dbReference type="EMBL" id="ARYL01000035">
    <property type="protein sequence ID" value="KDA01139.1"/>
    <property type="molecule type" value="Genomic_DNA"/>
</dbReference>
<protein>
    <submittedName>
        <fullName evidence="4">Acetyltransferase</fullName>
    </submittedName>
</protein>
<dbReference type="GO" id="GO:0016747">
    <property type="term" value="F:acyltransferase activity, transferring groups other than amino-acyl groups"/>
    <property type="evidence" value="ECO:0007669"/>
    <property type="project" value="InterPro"/>
</dbReference>
<keyword evidence="5" id="KW-1185">Reference proteome</keyword>
<dbReference type="PROSITE" id="PS51186">
    <property type="entry name" value="GNAT"/>
    <property type="match status" value="1"/>
</dbReference>
<sequence length="159" mass="17641">MTLIGEPIIRLATRGDLAGLVRIEEAFPQEDRFPRRTWRRLLDGNTIAHVAELNGTLVGAAVLLLRDGSAIARLYTLSVSPDMRGKGVARKLMAMGETVAKEKGCERMRLEARESNHNAILLYERSGYRVIARVAGYYPNGETAVRMEKPLGMSVSESR</sequence>
<name>A0A059G323_9PROT</name>
<dbReference type="Proteomes" id="UP000024942">
    <property type="component" value="Unassembled WGS sequence"/>
</dbReference>
<dbReference type="OrthoDB" id="9803233at2"/>
<dbReference type="RefSeq" id="WP_035540792.1">
    <property type="nucleotide sequence ID" value="NZ_ARYL01000035.1"/>
</dbReference>
<dbReference type="eggNOG" id="COG0456">
    <property type="taxonomic scope" value="Bacteria"/>
</dbReference>
<evidence type="ECO:0000256" key="1">
    <source>
        <dbReference type="ARBA" id="ARBA00022679"/>
    </source>
</evidence>
<dbReference type="STRING" id="1280953.HOC_17070"/>
<reference evidence="4 5" key="1">
    <citation type="journal article" date="2014" name="Antonie Van Leeuwenhoek">
        <title>Hyphomonas beringensis sp. nov. and Hyphomonas chukchiensis sp. nov., isolated from surface seawater of the Bering Sea and Chukchi Sea.</title>
        <authorList>
            <person name="Li C."/>
            <person name="Lai Q."/>
            <person name="Li G."/>
            <person name="Dong C."/>
            <person name="Wang J."/>
            <person name="Liao Y."/>
            <person name="Shao Z."/>
        </authorList>
    </citation>
    <scope>NUCLEOTIDE SEQUENCE [LARGE SCALE GENOMIC DNA]</scope>
    <source>
        <strain evidence="4 5">SCH89</strain>
    </source>
</reference>
<dbReference type="InterPro" id="IPR016181">
    <property type="entry name" value="Acyl_CoA_acyltransferase"/>
</dbReference>
<feature type="domain" description="N-acetyltransferase" evidence="3">
    <location>
        <begin position="7"/>
        <end position="152"/>
    </location>
</feature>
<comment type="caution">
    <text evidence="4">The sequence shown here is derived from an EMBL/GenBank/DDBJ whole genome shotgun (WGS) entry which is preliminary data.</text>
</comment>
<dbReference type="CDD" id="cd04301">
    <property type="entry name" value="NAT_SF"/>
    <property type="match status" value="1"/>
</dbReference>
<dbReference type="InterPro" id="IPR000182">
    <property type="entry name" value="GNAT_dom"/>
</dbReference>
<evidence type="ECO:0000313" key="4">
    <source>
        <dbReference type="EMBL" id="KDA01139.1"/>
    </source>
</evidence>
<dbReference type="PANTHER" id="PTHR43420">
    <property type="entry name" value="ACETYLTRANSFERASE"/>
    <property type="match status" value="1"/>
</dbReference>
<dbReference type="InterPro" id="IPR050680">
    <property type="entry name" value="YpeA/RimI_acetyltransf"/>
</dbReference>
<dbReference type="AlphaFoldDB" id="A0A059G323"/>
<keyword evidence="2" id="KW-0012">Acyltransferase</keyword>
<evidence type="ECO:0000256" key="2">
    <source>
        <dbReference type="ARBA" id="ARBA00023315"/>
    </source>
</evidence>
<dbReference type="SUPFAM" id="SSF55729">
    <property type="entry name" value="Acyl-CoA N-acyltransferases (Nat)"/>
    <property type="match status" value="1"/>
</dbReference>
<accession>A0A059G323</accession>
<organism evidence="4 5">
    <name type="scientific">Hyphomonas oceanitis SCH89</name>
    <dbReference type="NCBI Taxonomy" id="1280953"/>
    <lineage>
        <taxon>Bacteria</taxon>
        <taxon>Pseudomonadati</taxon>
        <taxon>Pseudomonadota</taxon>
        <taxon>Alphaproteobacteria</taxon>
        <taxon>Hyphomonadales</taxon>
        <taxon>Hyphomonadaceae</taxon>
        <taxon>Hyphomonas</taxon>
    </lineage>
</organism>
<evidence type="ECO:0000259" key="3">
    <source>
        <dbReference type="PROSITE" id="PS51186"/>
    </source>
</evidence>